<dbReference type="PRINTS" id="PR01590">
    <property type="entry name" value="HTHFIS"/>
</dbReference>
<dbReference type="Pfam" id="PF25601">
    <property type="entry name" value="AAA_lid_14"/>
    <property type="match status" value="1"/>
</dbReference>
<reference evidence="6 7" key="1">
    <citation type="submission" date="2020-01" db="EMBL/GenBank/DDBJ databases">
        <title>Genomes assembled from Gulf of Kutch pelagic sediment metagenomes.</title>
        <authorList>
            <person name="Chandrashekar M."/>
            <person name="Mahajan M.S."/>
            <person name="Dave K.J."/>
            <person name="Vatsa P."/>
            <person name="Nathani N.M."/>
        </authorList>
    </citation>
    <scope>NUCLEOTIDE SEQUENCE [LARGE SCALE GENOMIC DNA]</scope>
    <source>
        <strain evidence="6">KS3-K002</strain>
    </source>
</reference>
<keyword evidence="2" id="KW-0067">ATP-binding</keyword>
<dbReference type="InterPro" id="IPR058031">
    <property type="entry name" value="AAA_lid_NorR"/>
</dbReference>
<feature type="domain" description="Sigma-54 factor interaction" evidence="5">
    <location>
        <begin position="7"/>
        <end position="64"/>
    </location>
</feature>
<dbReference type="InterPro" id="IPR009057">
    <property type="entry name" value="Homeodomain-like_sf"/>
</dbReference>
<dbReference type="Gene3D" id="1.10.10.60">
    <property type="entry name" value="Homeodomain-like"/>
    <property type="match status" value="1"/>
</dbReference>
<dbReference type="InterPro" id="IPR002078">
    <property type="entry name" value="Sigma_54_int"/>
</dbReference>
<evidence type="ECO:0000256" key="3">
    <source>
        <dbReference type="ARBA" id="ARBA00023015"/>
    </source>
</evidence>
<name>A0AAE4ZBH4_9BACT</name>
<keyword evidence="4" id="KW-0804">Transcription</keyword>
<dbReference type="PROSITE" id="PS00688">
    <property type="entry name" value="SIGMA54_INTERACT_3"/>
    <property type="match status" value="1"/>
</dbReference>
<dbReference type="AlphaFoldDB" id="A0AAE4ZBH4"/>
<dbReference type="Gene3D" id="1.10.8.60">
    <property type="match status" value="1"/>
</dbReference>
<evidence type="ECO:0000313" key="6">
    <source>
        <dbReference type="EMBL" id="NIR75876.1"/>
    </source>
</evidence>
<dbReference type="EMBL" id="JAACAK010000098">
    <property type="protein sequence ID" value="NIR75876.1"/>
    <property type="molecule type" value="Genomic_DNA"/>
</dbReference>
<comment type="caution">
    <text evidence="6">The sequence shown here is derived from an EMBL/GenBank/DDBJ whole genome shotgun (WGS) entry which is preliminary data.</text>
</comment>
<dbReference type="GO" id="GO:0006355">
    <property type="term" value="P:regulation of DNA-templated transcription"/>
    <property type="evidence" value="ECO:0007669"/>
    <property type="project" value="InterPro"/>
</dbReference>
<organism evidence="6 7">
    <name type="scientific">Candidatus Kutchimonas denitrificans</name>
    <dbReference type="NCBI Taxonomy" id="3056748"/>
    <lineage>
        <taxon>Bacteria</taxon>
        <taxon>Pseudomonadati</taxon>
        <taxon>Gemmatimonadota</taxon>
        <taxon>Gemmatimonadia</taxon>
        <taxon>Candidatus Palauibacterales</taxon>
        <taxon>Candidatus Palauibacteraceae</taxon>
        <taxon>Candidatus Kutchimonas</taxon>
    </lineage>
</organism>
<evidence type="ECO:0000256" key="1">
    <source>
        <dbReference type="ARBA" id="ARBA00022741"/>
    </source>
</evidence>
<sequence length="136" mass="15353">MFRGSGRERLDDLPELAEYLVERASRALHHETPVIAREMMDVMLRHRWPGNVRELENCLTRAVVLATGEVIRPEHLALGGTPAESPAHLATLEELEREHVERVLAATGGHKARTAEILGVGRPRLNRLIEKYELEP</sequence>
<evidence type="ECO:0000259" key="5">
    <source>
        <dbReference type="PROSITE" id="PS50045"/>
    </source>
</evidence>
<evidence type="ECO:0000256" key="2">
    <source>
        <dbReference type="ARBA" id="ARBA00022840"/>
    </source>
</evidence>
<dbReference type="PROSITE" id="PS50045">
    <property type="entry name" value="SIGMA54_INTERACT_4"/>
    <property type="match status" value="1"/>
</dbReference>
<dbReference type="InterPro" id="IPR025944">
    <property type="entry name" value="Sigma_54_int_dom_CS"/>
</dbReference>
<dbReference type="GO" id="GO:0005524">
    <property type="term" value="F:ATP binding"/>
    <property type="evidence" value="ECO:0007669"/>
    <property type="project" value="UniProtKB-KW"/>
</dbReference>
<evidence type="ECO:0000256" key="4">
    <source>
        <dbReference type="ARBA" id="ARBA00023163"/>
    </source>
</evidence>
<dbReference type="InterPro" id="IPR002197">
    <property type="entry name" value="HTH_Fis"/>
</dbReference>
<dbReference type="Pfam" id="PF02954">
    <property type="entry name" value="HTH_8"/>
    <property type="match status" value="1"/>
</dbReference>
<dbReference type="PANTHER" id="PTHR32071">
    <property type="entry name" value="TRANSCRIPTIONAL REGULATORY PROTEIN"/>
    <property type="match status" value="1"/>
</dbReference>
<proteinExistence type="predicted"/>
<keyword evidence="1" id="KW-0547">Nucleotide-binding</keyword>
<dbReference type="GO" id="GO:0043565">
    <property type="term" value="F:sequence-specific DNA binding"/>
    <property type="evidence" value="ECO:0007669"/>
    <property type="project" value="InterPro"/>
</dbReference>
<protein>
    <recommendedName>
        <fullName evidence="5">Sigma-54 factor interaction domain-containing protein</fullName>
    </recommendedName>
</protein>
<gene>
    <name evidence="6" type="ORF">GWO12_12310</name>
</gene>
<evidence type="ECO:0000313" key="7">
    <source>
        <dbReference type="Proteomes" id="UP000702544"/>
    </source>
</evidence>
<accession>A0AAE4ZBH4</accession>
<dbReference type="Proteomes" id="UP000702544">
    <property type="component" value="Unassembled WGS sequence"/>
</dbReference>
<keyword evidence="3" id="KW-0805">Transcription regulation</keyword>
<dbReference type="SUPFAM" id="SSF46689">
    <property type="entry name" value="Homeodomain-like"/>
    <property type="match status" value="1"/>
</dbReference>